<evidence type="ECO:0000313" key="5">
    <source>
        <dbReference type="Proteomes" id="UP001448207"/>
    </source>
</evidence>
<evidence type="ECO:0000256" key="2">
    <source>
        <dbReference type="ARBA" id="ARBA00022679"/>
    </source>
</evidence>
<dbReference type="InterPro" id="IPR002685">
    <property type="entry name" value="Glyco_trans_15"/>
</dbReference>
<dbReference type="Gene3D" id="3.90.550.10">
    <property type="entry name" value="Spore Coat Polysaccharide Biosynthesis Protein SpsA, Chain A"/>
    <property type="match status" value="1"/>
</dbReference>
<comment type="similarity">
    <text evidence="1">Belongs to the glycosyltransferase 15 family.</text>
</comment>
<feature type="signal peptide" evidence="3">
    <location>
        <begin position="1"/>
        <end position="20"/>
    </location>
</feature>
<evidence type="ECO:0000256" key="3">
    <source>
        <dbReference type="SAM" id="SignalP"/>
    </source>
</evidence>
<reference evidence="4 5" key="1">
    <citation type="submission" date="2024-04" db="EMBL/GenBank/DDBJ databases">
        <title>Symmetric and asymmetric DNA N6-adenine methylation regulates different biological responses in Mucorales.</title>
        <authorList>
            <consortium name="Lawrence Berkeley National Laboratory"/>
            <person name="Lax C."/>
            <person name="Mondo S.J."/>
            <person name="Osorio-Concepcion M."/>
            <person name="Muszewska A."/>
            <person name="Corrochano-Luque M."/>
            <person name="Gutierrez G."/>
            <person name="Riley R."/>
            <person name="Lipzen A."/>
            <person name="Guo J."/>
            <person name="Hundley H."/>
            <person name="Amirebrahimi M."/>
            <person name="Ng V."/>
            <person name="Lorenzo-Gutierrez D."/>
            <person name="Binder U."/>
            <person name="Yang J."/>
            <person name="Song Y."/>
            <person name="Canovas D."/>
            <person name="Navarro E."/>
            <person name="Freitag M."/>
            <person name="Gabaldon T."/>
            <person name="Grigoriev I.V."/>
            <person name="Corrochano L.M."/>
            <person name="Nicolas F.E."/>
            <person name="Garre V."/>
        </authorList>
    </citation>
    <scope>NUCLEOTIDE SEQUENCE [LARGE SCALE GENOMIC DNA]</scope>
    <source>
        <strain evidence="4 5">L51</strain>
    </source>
</reference>
<evidence type="ECO:0000256" key="1">
    <source>
        <dbReference type="ARBA" id="ARBA00007677"/>
    </source>
</evidence>
<gene>
    <name evidence="4" type="ORF">J3Q64DRAFT_1809003</name>
</gene>
<feature type="chain" id="PRO_5045916131" evidence="3">
    <location>
        <begin position="21"/>
        <end position="360"/>
    </location>
</feature>
<comment type="caution">
    <text evidence="4">The sequence shown here is derived from an EMBL/GenBank/DDBJ whole genome shotgun (WGS) entry which is preliminary data.</text>
</comment>
<keyword evidence="5" id="KW-1185">Reference proteome</keyword>
<organism evidence="4 5">
    <name type="scientific">Phycomyces blakesleeanus</name>
    <dbReference type="NCBI Taxonomy" id="4837"/>
    <lineage>
        <taxon>Eukaryota</taxon>
        <taxon>Fungi</taxon>
        <taxon>Fungi incertae sedis</taxon>
        <taxon>Mucoromycota</taxon>
        <taxon>Mucoromycotina</taxon>
        <taxon>Mucoromycetes</taxon>
        <taxon>Mucorales</taxon>
        <taxon>Phycomycetaceae</taxon>
        <taxon>Phycomyces</taxon>
    </lineage>
</organism>
<keyword evidence="3" id="KW-0732">Signal</keyword>
<dbReference type="PIRSF" id="PIRSF018153">
    <property type="entry name" value="Glyco_trans_15"/>
    <property type="match status" value="1"/>
</dbReference>
<dbReference type="Proteomes" id="UP001448207">
    <property type="component" value="Unassembled WGS sequence"/>
</dbReference>
<dbReference type="GO" id="GO:0016740">
    <property type="term" value="F:transferase activity"/>
    <property type="evidence" value="ECO:0007669"/>
    <property type="project" value="UniProtKB-KW"/>
</dbReference>
<dbReference type="Pfam" id="PF01793">
    <property type="entry name" value="Glyco_transf_15"/>
    <property type="match status" value="1"/>
</dbReference>
<sequence length="360" mass="42391">MLNWLGFILILISLYIFTSPNLFSEKRVRPKPTPSAPSSVSPDDPVRACFVILVRNNELGGIVSTISQIESTFNNKFKYPYIFLNDEEFTPEFVDTTSALTTSVTRYGKLDQQMWGYPSYINQTRAAENRHELAKQGVPYADSESYRHMCRFQSGFFFRHPLLDEFDYYWRLEPDVDYYCQLDYDVFKYMRNNGKKYGFNIAFREFMATVPSLWGTIEAFKRDYPEVMEHLPVKEDSLWKFVTNDNGETYNSCHFWTNFEIASLAVWRSNDYLKLFSYLDRSGGFFYERWGDAPVHSIAATMLLRKDEFHFFNDVGYRHTAYQHCPVEEEFRSKCRCDPQNNFDYDPGLSCYSTFKAALN</sequence>
<dbReference type="PANTHER" id="PTHR31121">
    <property type="entry name" value="ALPHA-1,2 MANNOSYLTRANSFERASE KTR1"/>
    <property type="match status" value="1"/>
</dbReference>
<keyword evidence="2 4" id="KW-0808">Transferase</keyword>
<dbReference type="SUPFAM" id="SSF53448">
    <property type="entry name" value="Nucleotide-diphospho-sugar transferases"/>
    <property type="match status" value="1"/>
</dbReference>
<name>A0ABR3B1A7_PHYBL</name>
<dbReference type="EMBL" id="JBCLYO010000006">
    <property type="protein sequence ID" value="KAL0087543.1"/>
    <property type="molecule type" value="Genomic_DNA"/>
</dbReference>
<protein>
    <submittedName>
        <fullName evidence="4">Nucleotide-diphospho-sugar transferase</fullName>
    </submittedName>
</protein>
<dbReference type="PANTHER" id="PTHR31121:SF6">
    <property type="entry name" value="ALPHA-1,2 MANNOSYLTRANSFERASE KTR1"/>
    <property type="match status" value="1"/>
</dbReference>
<dbReference type="InterPro" id="IPR029044">
    <property type="entry name" value="Nucleotide-diphossugar_trans"/>
</dbReference>
<accession>A0ABR3B1A7</accession>
<proteinExistence type="inferred from homology"/>
<evidence type="ECO:0000313" key="4">
    <source>
        <dbReference type="EMBL" id="KAL0087543.1"/>
    </source>
</evidence>